<gene>
    <name evidence="2" type="ORF">HERILL_LOCUS7785</name>
</gene>
<name>A0A7R8UQ13_HERIL</name>
<keyword evidence="1" id="KW-0732">Signal</keyword>
<feature type="signal peptide" evidence="1">
    <location>
        <begin position="1"/>
        <end position="19"/>
    </location>
</feature>
<dbReference type="Proteomes" id="UP000594454">
    <property type="component" value="Chromosome 3"/>
</dbReference>
<dbReference type="EMBL" id="LR899011">
    <property type="protein sequence ID" value="CAD7084912.1"/>
    <property type="molecule type" value="Genomic_DNA"/>
</dbReference>
<protein>
    <submittedName>
        <fullName evidence="2">Uncharacterized protein</fullName>
    </submittedName>
</protein>
<dbReference type="InParanoid" id="A0A7R8UQ13"/>
<organism evidence="2 3">
    <name type="scientific">Hermetia illucens</name>
    <name type="common">Black soldier fly</name>
    <dbReference type="NCBI Taxonomy" id="343691"/>
    <lineage>
        <taxon>Eukaryota</taxon>
        <taxon>Metazoa</taxon>
        <taxon>Ecdysozoa</taxon>
        <taxon>Arthropoda</taxon>
        <taxon>Hexapoda</taxon>
        <taxon>Insecta</taxon>
        <taxon>Pterygota</taxon>
        <taxon>Neoptera</taxon>
        <taxon>Endopterygota</taxon>
        <taxon>Diptera</taxon>
        <taxon>Brachycera</taxon>
        <taxon>Stratiomyomorpha</taxon>
        <taxon>Stratiomyidae</taxon>
        <taxon>Hermetiinae</taxon>
        <taxon>Hermetia</taxon>
    </lineage>
</organism>
<proteinExistence type="predicted"/>
<evidence type="ECO:0000256" key="1">
    <source>
        <dbReference type="SAM" id="SignalP"/>
    </source>
</evidence>
<dbReference type="AlphaFoldDB" id="A0A7R8UQ13"/>
<feature type="chain" id="PRO_5030823890" evidence="1">
    <location>
        <begin position="20"/>
        <end position="156"/>
    </location>
</feature>
<accession>A0A7R8UQ13</accession>
<keyword evidence="3" id="KW-1185">Reference proteome</keyword>
<dbReference type="OrthoDB" id="10507205at2759"/>
<evidence type="ECO:0000313" key="2">
    <source>
        <dbReference type="EMBL" id="CAD7084912.1"/>
    </source>
</evidence>
<evidence type="ECO:0000313" key="3">
    <source>
        <dbReference type="Proteomes" id="UP000594454"/>
    </source>
</evidence>
<sequence length="156" mass="17727">MWFSCSIIFVAAFCTFVDSIIVPSPKSAKLFIHGDTLYQLFVTKVDQEDVIKISPLFKIPNCAEPASIKPVKEHQNENIDEELQSSGNINRKWKPLIKPPDPITQIRLSRYGKYLGYPRFYGLSGAYGFYHYNAGNDVNNNLPRGGYKFEADIDSK</sequence>
<reference evidence="2 3" key="1">
    <citation type="submission" date="2020-11" db="EMBL/GenBank/DDBJ databases">
        <authorList>
            <person name="Wallbank WR R."/>
            <person name="Pardo Diaz C."/>
            <person name="Kozak K."/>
            <person name="Martin S."/>
            <person name="Jiggins C."/>
            <person name="Moest M."/>
            <person name="Warren A I."/>
            <person name="Generalovic N T."/>
            <person name="Byers J.R.P. K."/>
            <person name="Montejo-Kovacevich G."/>
            <person name="Yen C E."/>
        </authorList>
    </citation>
    <scope>NUCLEOTIDE SEQUENCE [LARGE SCALE GENOMIC DNA]</scope>
</reference>